<sequence length="301" mass="32140">MAVALDAGAKSELLVPNGVITVASAFLALAPTSLSRTRRRGDVSLKHPAQLKILVAWLWTEPLVETLQPWPGLETVDTSRTTLEFLREARYFGGASTATEIHVVQEAKRGTDASQISVGSVIRSSTTSSMTLDMGQRLAMTSKSEEAADSRIIKVTLFFSLSLIQVMDVELSMQPHDHVAILATHVPVALPGLRVCKSDSVPVRSLRVSAHTAFYMPAIAGRTGERAPDVPVRLGFRAQVGAAQVQSDAVGAAGPVGLRGCHWASNGAWARSKRRLTAALFNVANVRAKGQEGAIDIRKGT</sequence>
<protein>
    <submittedName>
        <fullName evidence="2">Uncharacterized protein</fullName>
    </submittedName>
</protein>
<dbReference type="AlphaFoldDB" id="A0AAD6UNC8"/>
<feature type="transmembrane region" description="Helical" evidence="1">
    <location>
        <begin position="13"/>
        <end position="30"/>
    </location>
</feature>
<keyword evidence="3" id="KW-1185">Reference proteome</keyword>
<keyword evidence="1" id="KW-0812">Transmembrane</keyword>
<proteinExistence type="predicted"/>
<keyword evidence="1" id="KW-1133">Transmembrane helix</keyword>
<name>A0AAD6UNC8_9AGAR</name>
<reference evidence="2" key="1">
    <citation type="submission" date="2023-03" db="EMBL/GenBank/DDBJ databases">
        <title>Massive genome expansion in bonnet fungi (Mycena s.s.) driven by repeated elements and novel gene families across ecological guilds.</title>
        <authorList>
            <consortium name="Lawrence Berkeley National Laboratory"/>
            <person name="Harder C.B."/>
            <person name="Miyauchi S."/>
            <person name="Viragh M."/>
            <person name="Kuo A."/>
            <person name="Thoen E."/>
            <person name="Andreopoulos B."/>
            <person name="Lu D."/>
            <person name="Skrede I."/>
            <person name="Drula E."/>
            <person name="Henrissat B."/>
            <person name="Morin E."/>
            <person name="Kohler A."/>
            <person name="Barry K."/>
            <person name="LaButti K."/>
            <person name="Morin E."/>
            <person name="Salamov A."/>
            <person name="Lipzen A."/>
            <person name="Mereny Z."/>
            <person name="Hegedus B."/>
            <person name="Baldrian P."/>
            <person name="Stursova M."/>
            <person name="Weitz H."/>
            <person name="Taylor A."/>
            <person name="Grigoriev I.V."/>
            <person name="Nagy L.G."/>
            <person name="Martin F."/>
            <person name="Kauserud H."/>
        </authorList>
    </citation>
    <scope>NUCLEOTIDE SEQUENCE</scope>
    <source>
        <strain evidence="2">9144</strain>
    </source>
</reference>
<dbReference type="EMBL" id="JARJCW010000133">
    <property type="protein sequence ID" value="KAJ7191374.1"/>
    <property type="molecule type" value="Genomic_DNA"/>
</dbReference>
<comment type="caution">
    <text evidence="2">The sequence shown here is derived from an EMBL/GenBank/DDBJ whole genome shotgun (WGS) entry which is preliminary data.</text>
</comment>
<evidence type="ECO:0000313" key="2">
    <source>
        <dbReference type="EMBL" id="KAJ7191374.1"/>
    </source>
</evidence>
<evidence type="ECO:0000256" key="1">
    <source>
        <dbReference type="SAM" id="Phobius"/>
    </source>
</evidence>
<organism evidence="2 3">
    <name type="scientific">Mycena pura</name>
    <dbReference type="NCBI Taxonomy" id="153505"/>
    <lineage>
        <taxon>Eukaryota</taxon>
        <taxon>Fungi</taxon>
        <taxon>Dikarya</taxon>
        <taxon>Basidiomycota</taxon>
        <taxon>Agaricomycotina</taxon>
        <taxon>Agaricomycetes</taxon>
        <taxon>Agaricomycetidae</taxon>
        <taxon>Agaricales</taxon>
        <taxon>Marasmiineae</taxon>
        <taxon>Mycenaceae</taxon>
        <taxon>Mycena</taxon>
    </lineage>
</organism>
<keyword evidence="1" id="KW-0472">Membrane</keyword>
<evidence type="ECO:0000313" key="3">
    <source>
        <dbReference type="Proteomes" id="UP001219525"/>
    </source>
</evidence>
<accession>A0AAD6UNC8</accession>
<dbReference type="Proteomes" id="UP001219525">
    <property type="component" value="Unassembled WGS sequence"/>
</dbReference>
<gene>
    <name evidence="2" type="ORF">GGX14DRAFT_407175</name>
</gene>